<name>A0A517NS04_9BACT</name>
<keyword evidence="1" id="KW-0223">Dioxygenase</keyword>
<dbReference type="SUPFAM" id="SSF51197">
    <property type="entry name" value="Clavaminate synthase-like"/>
    <property type="match status" value="1"/>
</dbReference>
<organism evidence="1 2">
    <name type="scientific">Stieleria marina</name>
    <dbReference type="NCBI Taxonomy" id="1930275"/>
    <lineage>
        <taxon>Bacteria</taxon>
        <taxon>Pseudomonadati</taxon>
        <taxon>Planctomycetota</taxon>
        <taxon>Planctomycetia</taxon>
        <taxon>Pirellulales</taxon>
        <taxon>Pirellulaceae</taxon>
        <taxon>Stieleria</taxon>
    </lineage>
</organism>
<reference evidence="1 2" key="1">
    <citation type="submission" date="2019-02" db="EMBL/GenBank/DDBJ databases">
        <title>Deep-cultivation of Planctomycetes and their phenomic and genomic characterization uncovers novel biology.</title>
        <authorList>
            <person name="Wiegand S."/>
            <person name="Jogler M."/>
            <person name="Boedeker C."/>
            <person name="Pinto D."/>
            <person name="Vollmers J."/>
            <person name="Rivas-Marin E."/>
            <person name="Kohn T."/>
            <person name="Peeters S.H."/>
            <person name="Heuer A."/>
            <person name="Rast P."/>
            <person name="Oberbeckmann S."/>
            <person name="Bunk B."/>
            <person name="Jeske O."/>
            <person name="Meyerdierks A."/>
            <person name="Storesund J.E."/>
            <person name="Kallscheuer N."/>
            <person name="Luecker S."/>
            <person name="Lage O.M."/>
            <person name="Pohl T."/>
            <person name="Merkel B.J."/>
            <person name="Hornburger P."/>
            <person name="Mueller R.-W."/>
            <person name="Bruemmer F."/>
            <person name="Labrenz M."/>
            <person name="Spormann A.M."/>
            <person name="Op den Camp H."/>
            <person name="Overmann J."/>
            <person name="Amann R."/>
            <person name="Jetten M.S.M."/>
            <person name="Mascher T."/>
            <person name="Medema M.H."/>
            <person name="Devos D.P."/>
            <person name="Kaster A.-K."/>
            <person name="Ovreas L."/>
            <person name="Rohde M."/>
            <person name="Galperin M.Y."/>
            <person name="Jogler C."/>
        </authorList>
    </citation>
    <scope>NUCLEOTIDE SEQUENCE [LARGE SCALE GENOMIC DNA]</scope>
    <source>
        <strain evidence="1 2">K23_9</strain>
    </source>
</reference>
<dbReference type="GO" id="GO:0005506">
    <property type="term" value="F:iron ion binding"/>
    <property type="evidence" value="ECO:0007669"/>
    <property type="project" value="UniProtKB-ARBA"/>
</dbReference>
<evidence type="ECO:0000313" key="2">
    <source>
        <dbReference type="Proteomes" id="UP000319817"/>
    </source>
</evidence>
<dbReference type="EMBL" id="CP036526">
    <property type="protein sequence ID" value="QDT09866.1"/>
    <property type="molecule type" value="Genomic_DNA"/>
</dbReference>
<keyword evidence="2" id="KW-1185">Reference proteome</keyword>
<dbReference type="PANTHER" id="PTHR20883">
    <property type="entry name" value="PHYTANOYL-COA DIOXYGENASE DOMAIN CONTAINING 1"/>
    <property type="match status" value="1"/>
</dbReference>
<proteinExistence type="predicted"/>
<accession>A0A517NS04</accession>
<keyword evidence="1" id="KW-0560">Oxidoreductase</keyword>
<gene>
    <name evidence="1" type="ORF">K239x_18180</name>
</gene>
<dbReference type="GO" id="GO:0016706">
    <property type="term" value="F:2-oxoglutarate-dependent dioxygenase activity"/>
    <property type="evidence" value="ECO:0007669"/>
    <property type="project" value="UniProtKB-ARBA"/>
</dbReference>
<protein>
    <submittedName>
        <fullName evidence="1">Phytanoyl-CoA dioxygenase (PhyH)</fullName>
    </submittedName>
</protein>
<dbReference type="Proteomes" id="UP000319817">
    <property type="component" value="Chromosome"/>
</dbReference>
<dbReference type="AlphaFoldDB" id="A0A517NS04"/>
<sequence length="259" mass="28890">MDLQSSPQFFNQAEMSQLLSNVERFLADVVPKISTDHLFYEDKEDPTSLKQIQQMGEHDEWFAMLFNDGPFCRVAEELLEGPVVPKFMQCFNKPPGGSATPPHQDGFYFMLNPCEAVTTWLALEDADEENGCVRYVPGSHLRPMREHGRTKTLGFSQGIVDYPTPDDLSKEVAMQAAPGDLVVLHAKTIHRADANRSTVRTRKAMGFIYYSEGKRRGSCGLSGESSARNEVTRKAIAATAKTLEQSSNRSRLSLQADPL</sequence>
<dbReference type="PANTHER" id="PTHR20883:SF46">
    <property type="entry name" value="PHYTANOYL-COA HYDROXYLASE"/>
    <property type="match status" value="1"/>
</dbReference>
<dbReference type="Gene3D" id="2.60.120.620">
    <property type="entry name" value="q2cbj1_9rhob like domain"/>
    <property type="match status" value="1"/>
</dbReference>
<dbReference type="InterPro" id="IPR008775">
    <property type="entry name" value="Phytyl_CoA_dOase-like"/>
</dbReference>
<evidence type="ECO:0000313" key="1">
    <source>
        <dbReference type="EMBL" id="QDT09866.1"/>
    </source>
</evidence>
<dbReference type="Pfam" id="PF05721">
    <property type="entry name" value="PhyH"/>
    <property type="match status" value="1"/>
</dbReference>